<dbReference type="Pfam" id="PF12733">
    <property type="entry name" value="Cadherin-like"/>
    <property type="match status" value="1"/>
</dbReference>
<gene>
    <name evidence="3" type="primary">Nfu_g_1_002825</name>
</gene>
<sequence length="147" mass="16023">MDNCDLEKLSVSDGELHLLTRSHRLPVTVGSNVNKVTLGLSTSDCGTSYSILSGYRPSTVKLKDGLNRVEIEVVAEDGTLKKYRVEISKLSPKLAELTNLALQTQSLCIHRMCHRDGSVRSRVSLSGLSTQTHQGAGSKGSNRDWLV</sequence>
<feature type="domain" description="Cadherin-like beta-sandwich-like" evidence="2">
    <location>
        <begin position="27"/>
        <end position="88"/>
    </location>
</feature>
<dbReference type="AlphaFoldDB" id="A0A1A8A6F9"/>
<reference evidence="3" key="2">
    <citation type="submission" date="2016-06" db="EMBL/GenBank/DDBJ databases">
        <title>The genome of a short-lived fish provides insights into sex chromosome evolution and the genetic control of aging.</title>
        <authorList>
            <person name="Reichwald K."/>
            <person name="Felder M."/>
            <person name="Petzold A."/>
            <person name="Koch P."/>
            <person name="Groth M."/>
            <person name="Platzer M."/>
        </authorList>
    </citation>
    <scope>NUCLEOTIDE SEQUENCE</scope>
    <source>
        <tissue evidence="3">Brain</tissue>
    </source>
</reference>
<evidence type="ECO:0000259" key="2">
    <source>
        <dbReference type="Pfam" id="PF12733"/>
    </source>
</evidence>
<feature type="region of interest" description="Disordered" evidence="1">
    <location>
        <begin position="127"/>
        <end position="147"/>
    </location>
</feature>
<protein>
    <recommendedName>
        <fullName evidence="2">Cadherin-like beta-sandwich-like domain-containing protein</fullName>
    </recommendedName>
</protein>
<evidence type="ECO:0000256" key="1">
    <source>
        <dbReference type="SAM" id="MobiDB-lite"/>
    </source>
</evidence>
<accession>A0A1A8A6F9</accession>
<name>A0A1A8A6F9_NOTFU</name>
<evidence type="ECO:0000313" key="3">
    <source>
        <dbReference type="EMBL" id="SBP50273.1"/>
    </source>
</evidence>
<organism evidence="3">
    <name type="scientific">Nothobranchius furzeri</name>
    <name type="common">Turquoise killifish</name>
    <dbReference type="NCBI Taxonomy" id="105023"/>
    <lineage>
        <taxon>Eukaryota</taxon>
        <taxon>Metazoa</taxon>
        <taxon>Chordata</taxon>
        <taxon>Craniata</taxon>
        <taxon>Vertebrata</taxon>
        <taxon>Euteleostomi</taxon>
        <taxon>Actinopterygii</taxon>
        <taxon>Neopterygii</taxon>
        <taxon>Teleostei</taxon>
        <taxon>Neoteleostei</taxon>
        <taxon>Acanthomorphata</taxon>
        <taxon>Ovalentaria</taxon>
        <taxon>Atherinomorphae</taxon>
        <taxon>Cyprinodontiformes</taxon>
        <taxon>Nothobranchiidae</taxon>
        <taxon>Nothobranchius</taxon>
    </lineage>
</organism>
<reference evidence="3" key="1">
    <citation type="submission" date="2016-05" db="EMBL/GenBank/DDBJ databases">
        <authorList>
            <person name="Lavstsen T."/>
            <person name="Jespersen J.S."/>
        </authorList>
    </citation>
    <scope>NUCLEOTIDE SEQUENCE</scope>
    <source>
        <tissue evidence="3">Brain</tissue>
    </source>
</reference>
<proteinExistence type="predicted"/>
<dbReference type="InterPro" id="IPR025883">
    <property type="entry name" value="Cadherin-like_domain"/>
</dbReference>
<dbReference type="EMBL" id="HADY01011788">
    <property type="protein sequence ID" value="SBP50273.1"/>
    <property type="molecule type" value="Transcribed_RNA"/>
</dbReference>